<proteinExistence type="predicted"/>
<evidence type="ECO:0000313" key="3">
    <source>
        <dbReference type="Proteomes" id="UP000799423"/>
    </source>
</evidence>
<dbReference type="AlphaFoldDB" id="A0A6A7AMJ2"/>
<evidence type="ECO:0000313" key="2">
    <source>
        <dbReference type="EMBL" id="KAF2844253.1"/>
    </source>
</evidence>
<gene>
    <name evidence="2" type="ORF">T440DRAFT_484327</name>
</gene>
<feature type="region of interest" description="Disordered" evidence="1">
    <location>
        <begin position="83"/>
        <end position="115"/>
    </location>
</feature>
<protein>
    <submittedName>
        <fullName evidence="2">Uncharacterized protein</fullName>
    </submittedName>
</protein>
<accession>A0A6A7AMJ2</accession>
<dbReference type="Proteomes" id="UP000799423">
    <property type="component" value="Unassembled WGS sequence"/>
</dbReference>
<dbReference type="OrthoDB" id="3796585at2759"/>
<reference evidence="2" key="1">
    <citation type="submission" date="2020-01" db="EMBL/GenBank/DDBJ databases">
        <authorList>
            <consortium name="DOE Joint Genome Institute"/>
            <person name="Haridas S."/>
            <person name="Albert R."/>
            <person name="Binder M."/>
            <person name="Bloem J."/>
            <person name="Labutti K."/>
            <person name="Salamov A."/>
            <person name="Andreopoulos B."/>
            <person name="Baker S.E."/>
            <person name="Barry K."/>
            <person name="Bills G."/>
            <person name="Bluhm B.H."/>
            <person name="Cannon C."/>
            <person name="Castanera R."/>
            <person name="Culley D.E."/>
            <person name="Daum C."/>
            <person name="Ezra D."/>
            <person name="Gonzalez J.B."/>
            <person name="Henrissat B."/>
            <person name="Kuo A."/>
            <person name="Liang C."/>
            <person name="Lipzen A."/>
            <person name="Lutzoni F."/>
            <person name="Magnuson J."/>
            <person name="Mondo S."/>
            <person name="Nolan M."/>
            <person name="Ohm R."/>
            <person name="Pangilinan J."/>
            <person name="Park H.-J."/>
            <person name="Ramirez L."/>
            <person name="Alfaro M."/>
            <person name="Sun H."/>
            <person name="Tritt A."/>
            <person name="Yoshinaga Y."/>
            <person name="Zwiers L.-H."/>
            <person name="Turgeon B.G."/>
            <person name="Goodwin S.B."/>
            <person name="Spatafora J.W."/>
            <person name="Crous P.W."/>
            <person name="Grigoriev I.V."/>
        </authorList>
    </citation>
    <scope>NUCLEOTIDE SEQUENCE</scope>
    <source>
        <strain evidence="2">IPT5</strain>
    </source>
</reference>
<name>A0A6A7AMJ2_9PLEO</name>
<dbReference type="EMBL" id="MU006396">
    <property type="protein sequence ID" value="KAF2844253.1"/>
    <property type="molecule type" value="Genomic_DNA"/>
</dbReference>
<keyword evidence="3" id="KW-1185">Reference proteome</keyword>
<sequence>MARRPPIAALPACNELQRCALPSADAISRLRMPRLATSSWESNDDASYGPACECIIKAHHQLRATPAMELQLRSGRMGDLATRRSAARKGPASALPIPLAEYPSSKRADSSAPARPNYAGHFAHAALQPVKAYIPRSSFRQCLTGFIHVPVAFYGMGRMGTAQSAASASEAQCLAANPSSDKAKLPEYTDVLQIDLST</sequence>
<organism evidence="2 3">
    <name type="scientific">Plenodomus tracheiphilus IPT5</name>
    <dbReference type="NCBI Taxonomy" id="1408161"/>
    <lineage>
        <taxon>Eukaryota</taxon>
        <taxon>Fungi</taxon>
        <taxon>Dikarya</taxon>
        <taxon>Ascomycota</taxon>
        <taxon>Pezizomycotina</taxon>
        <taxon>Dothideomycetes</taxon>
        <taxon>Pleosporomycetidae</taxon>
        <taxon>Pleosporales</taxon>
        <taxon>Pleosporineae</taxon>
        <taxon>Leptosphaeriaceae</taxon>
        <taxon>Plenodomus</taxon>
    </lineage>
</organism>
<evidence type="ECO:0000256" key="1">
    <source>
        <dbReference type="SAM" id="MobiDB-lite"/>
    </source>
</evidence>